<dbReference type="InterPro" id="IPR025363">
    <property type="entry name" value="DUF4267"/>
</dbReference>
<dbReference type="Pfam" id="PF14087">
    <property type="entry name" value="DUF4267"/>
    <property type="match status" value="1"/>
</dbReference>
<dbReference type="RefSeq" id="XP_040788099.1">
    <property type="nucleotide sequence ID" value="XM_040933362.1"/>
</dbReference>
<dbReference type="Proteomes" id="UP000800039">
    <property type="component" value="Unassembled WGS sequence"/>
</dbReference>
<name>A0A9P4GHJ2_9PLEO</name>
<reference evidence="2" key="1">
    <citation type="submission" date="2020-01" db="EMBL/GenBank/DDBJ databases">
        <authorList>
            <consortium name="DOE Joint Genome Institute"/>
            <person name="Haridas S."/>
            <person name="Albert R."/>
            <person name="Binder M."/>
            <person name="Bloem J."/>
            <person name="Labutti K."/>
            <person name="Salamov A."/>
            <person name="Andreopoulos B."/>
            <person name="Baker S.E."/>
            <person name="Barry K."/>
            <person name="Bills G."/>
            <person name="Bluhm B.H."/>
            <person name="Cannon C."/>
            <person name="Castanera R."/>
            <person name="Culley D.E."/>
            <person name="Daum C."/>
            <person name="Ezra D."/>
            <person name="Gonzalez J.B."/>
            <person name="Henrissat B."/>
            <person name="Kuo A."/>
            <person name="Liang C."/>
            <person name="Lipzen A."/>
            <person name="Lutzoni F."/>
            <person name="Magnuson J."/>
            <person name="Mondo S."/>
            <person name="Nolan M."/>
            <person name="Ohm R."/>
            <person name="Pangilinan J."/>
            <person name="Park H.-J."/>
            <person name="Ramirez L."/>
            <person name="Alfaro M."/>
            <person name="Sun H."/>
            <person name="Tritt A."/>
            <person name="Yoshinaga Y."/>
            <person name="Zwiers L.-H."/>
            <person name="Turgeon B.G."/>
            <person name="Goodwin S.B."/>
            <person name="Spatafora J.W."/>
            <person name="Crous P.W."/>
            <person name="Grigoriev I.V."/>
        </authorList>
    </citation>
    <scope>NUCLEOTIDE SEQUENCE</scope>
    <source>
        <strain evidence="2">CBS 394.84</strain>
    </source>
</reference>
<organism evidence="2 3">
    <name type="scientific">Cucurbitaria berberidis CBS 394.84</name>
    <dbReference type="NCBI Taxonomy" id="1168544"/>
    <lineage>
        <taxon>Eukaryota</taxon>
        <taxon>Fungi</taxon>
        <taxon>Dikarya</taxon>
        <taxon>Ascomycota</taxon>
        <taxon>Pezizomycotina</taxon>
        <taxon>Dothideomycetes</taxon>
        <taxon>Pleosporomycetidae</taxon>
        <taxon>Pleosporales</taxon>
        <taxon>Pleosporineae</taxon>
        <taxon>Cucurbitariaceae</taxon>
        <taxon>Cucurbitaria</taxon>
    </lineage>
</organism>
<keyword evidence="1" id="KW-0812">Transmembrane</keyword>
<feature type="transmembrane region" description="Helical" evidence="1">
    <location>
        <begin position="6"/>
        <end position="28"/>
    </location>
</feature>
<protein>
    <submittedName>
        <fullName evidence="2">Uncharacterized protein</fullName>
    </submittedName>
</protein>
<keyword evidence="1" id="KW-0472">Membrane</keyword>
<dbReference type="OrthoDB" id="2989864at2759"/>
<feature type="transmembrane region" description="Helical" evidence="1">
    <location>
        <begin position="104"/>
        <end position="121"/>
    </location>
</feature>
<dbReference type="EMBL" id="ML976616">
    <property type="protein sequence ID" value="KAF1845536.1"/>
    <property type="molecule type" value="Genomic_DNA"/>
</dbReference>
<feature type="transmembrane region" description="Helical" evidence="1">
    <location>
        <begin position="49"/>
        <end position="68"/>
    </location>
</feature>
<accession>A0A9P4GHJ2</accession>
<sequence>MPIAVNHIPTLFVAAALTFGGMVPIFNAEYAIREMGIPQRIAKSKEAQTIMILGMGRTTTIGLALWTFYLQGKLEVVDTLMFLLGAYIGAIDAYVCWKEGVPGTAWFRGLSGLAIAAYGWFRMTAWA</sequence>
<evidence type="ECO:0000313" key="2">
    <source>
        <dbReference type="EMBL" id="KAF1845536.1"/>
    </source>
</evidence>
<evidence type="ECO:0000313" key="3">
    <source>
        <dbReference type="Proteomes" id="UP000800039"/>
    </source>
</evidence>
<keyword evidence="3" id="KW-1185">Reference proteome</keyword>
<feature type="transmembrane region" description="Helical" evidence="1">
    <location>
        <begin position="80"/>
        <end position="97"/>
    </location>
</feature>
<evidence type="ECO:0000256" key="1">
    <source>
        <dbReference type="SAM" id="Phobius"/>
    </source>
</evidence>
<gene>
    <name evidence="2" type="ORF">K460DRAFT_366403</name>
</gene>
<keyword evidence="1" id="KW-1133">Transmembrane helix</keyword>
<dbReference type="GeneID" id="63850613"/>
<proteinExistence type="predicted"/>
<dbReference type="AlphaFoldDB" id="A0A9P4GHJ2"/>
<comment type="caution">
    <text evidence="2">The sequence shown here is derived from an EMBL/GenBank/DDBJ whole genome shotgun (WGS) entry which is preliminary data.</text>
</comment>